<reference evidence="10" key="1">
    <citation type="submission" date="2023-07" db="EMBL/GenBank/DDBJ databases">
        <title>Thauera sp. CAU 1555 isolated from sand of Yaerae Beach.</title>
        <authorList>
            <person name="Kim W."/>
        </authorList>
    </citation>
    <scope>NUCLEOTIDE SEQUENCE [LARGE SCALE GENOMIC DNA]</scope>
    <source>
        <strain evidence="10">CAU 1555</strain>
    </source>
</reference>
<evidence type="ECO:0000256" key="2">
    <source>
        <dbReference type="ARBA" id="ARBA00022692"/>
    </source>
</evidence>
<evidence type="ECO:0000256" key="3">
    <source>
        <dbReference type="ARBA" id="ARBA00022989"/>
    </source>
</evidence>
<keyword evidence="4 7" id="KW-0472">Membrane</keyword>
<dbReference type="CDD" id="cd11386">
    <property type="entry name" value="MCP_signal"/>
    <property type="match status" value="1"/>
</dbReference>
<dbReference type="Gene3D" id="1.10.287.950">
    <property type="entry name" value="Methyl-accepting chemotaxis protein"/>
    <property type="match status" value="1"/>
</dbReference>
<dbReference type="PROSITE" id="PS50111">
    <property type="entry name" value="CHEMOTAXIS_TRANSDUC_2"/>
    <property type="match status" value="1"/>
</dbReference>
<keyword evidence="2 7" id="KW-0812">Transmembrane</keyword>
<evidence type="ECO:0000259" key="8">
    <source>
        <dbReference type="PROSITE" id="PS50111"/>
    </source>
</evidence>
<accession>A0ABR9B7H4</accession>
<gene>
    <name evidence="9" type="ORF">IFO67_05460</name>
</gene>
<evidence type="ECO:0000313" key="9">
    <source>
        <dbReference type="EMBL" id="MBD8502322.1"/>
    </source>
</evidence>
<name>A0ABR9B7H4_9RHOO</name>
<protein>
    <submittedName>
        <fullName evidence="9">Methyl-accepting chemotaxis protein</fullName>
    </submittedName>
</protein>
<dbReference type="SUPFAM" id="SSF58104">
    <property type="entry name" value="Methyl-accepting chemotaxis protein (MCP) signaling domain"/>
    <property type="match status" value="1"/>
</dbReference>
<evidence type="ECO:0000256" key="4">
    <source>
        <dbReference type="ARBA" id="ARBA00023136"/>
    </source>
</evidence>
<sequence>MSRKRPSVRTQLFVLVALTCGLFIAAIAGSLWQTMSNEEKLMSFIDEELATERDVTKAYAQGLQMGQALRNILLDPDNPKAYENFDKARAEFDGVIERVLARPDILKGGAASTAAIADIHRRWPPLQRTVIERVRAGDTFGARELLVSSETPAWREMRALLMDQIAYLEGLSGAVKGEMVEGIERANTIAVVLALAALIACIGVSLYVVRDLFRQLGGEPAYAAEVARRIAAGRLDEPVSVGREDRDSLLAAMRDMQAGLTGTIADIRRLADQVAASIGVLRNNEAKIADASLQQSEAGSSIAAAVEEMTVSISQVSEHADDADRLTEDAAGQMQTSVTVINEATATIARIAERMSASAEVMADLGASADGISGVVKVIQEVAEQTNLLALNAAIEAARAGEQGRGFAVVADEVRKLAERTAQSTHEITGMIQRVQANTHQAVRSMEDGRQLADHGARSADQAREAVAALEEGSGQVREAVASINAALREQRSASTDIARSIEQIAQMSEQNHAATRDSLGRADELQQLADALENSLARFQLAR</sequence>
<dbReference type="PANTHER" id="PTHR32089">
    <property type="entry name" value="METHYL-ACCEPTING CHEMOTAXIS PROTEIN MCPB"/>
    <property type="match status" value="1"/>
</dbReference>
<feature type="transmembrane region" description="Helical" evidence="7">
    <location>
        <begin position="12"/>
        <end position="32"/>
    </location>
</feature>
<dbReference type="EMBL" id="JACYTO010000001">
    <property type="protein sequence ID" value="MBD8502322.1"/>
    <property type="molecule type" value="Genomic_DNA"/>
</dbReference>
<evidence type="ECO:0000256" key="1">
    <source>
        <dbReference type="ARBA" id="ARBA00004141"/>
    </source>
</evidence>
<dbReference type="RefSeq" id="WP_187717112.1">
    <property type="nucleotide sequence ID" value="NZ_JACTAH010000001.1"/>
</dbReference>
<dbReference type="PANTHER" id="PTHR32089:SF119">
    <property type="entry name" value="METHYL-ACCEPTING CHEMOTAXIS PROTEIN CTPL"/>
    <property type="match status" value="1"/>
</dbReference>
<feature type="domain" description="Methyl-accepting transducer" evidence="8">
    <location>
        <begin position="270"/>
        <end position="506"/>
    </location>
</feature>
<dbReference type="SMART" id="SM00283">
    <property type="entry name" value="MA"/>
    <property type="match status" value="1"/>
</dbReference>
<dbReference type="InterPro" id="IPR004089">
    <property type="entry name" value="MCPsignal_dom"/>
</dbReference>
<dbReference type="Pfam" id="PF00015">
    <property type="entry name" value="MCPsignal"/>
    <property type="match status" value="1"/>
</dbReference>
<comment type="subcellular location">
    <subcellularLocation>
        <location evidence="1">Membrane</location>
        <topology evidence="1">Multi-pass membrane protein</topology>
    </subcellularLocation>
</comment>
<organism evidence="9 10">
    <name type="scientific">Thauera sedimentorum</name>
    <dbReference type="NCBI Taxonomy" id="2767595"/>
    <lineage>
        <taxon>Bacteria</taxon>
        <taxon>Pseudomonadati</taxon>
        <taxon>Pseudomonadota</taxon>
        <taxon>Betaproteobacteria</taxon>
        <taxon>Rhodocyclales</taxon>
        <taxon>Zoogloeaceae</taxon>
        <taxon>Thauera</taxon>
    </lineage>
</organism>
<keyword evidence="5 6" id="KW-0807">Transducer</keyword>
<evidence type="ECO:0000256" key="7">
    <source>
        <dbReference type="SAM" id="Phobius"/>
    </source>
</evidence>
<feature type="transmembrane region" description="Helical" evidence="7">
    <location>
        <begin position="189"/>
        <end position="209"/>
    </location>
</feature>
<comment type="caution">
    <text evidence="9">The sequence shown here is derived from an EMBL/GenBank/DDBJ whole genome shotgun (WGS) entry which is preliminary data.</text>
</comment>
<evidence type="ECO:0000256" key="5">
    <source>
        <dbReference type="ARBA" id="ARBA00023224"/>
    </source>
</evidence>
<evidence type="ECO:0000256" key="6">
    <source>
        <dbReference type="PROSITE-ProRule" id="PRU00284"/>
    </source>
</evidence>
<keyword evidence="3 7" id="KW-1133">Transmembrane helix</keyword>
<proteinExistence type="predicted"/>
<dbReference type="Proteomes" id="UP000603602">
    <property type="component" value="Unassembled WGS sequence"/>
</dbReference>
<keyword evidence="10" id="KW-1185">Reference proteome</keyword>
<evidence type="ECO:0000313" key="10">
    <source>
        <dbReference type="Proteomes" id="UP000603602"/>
    </source>
</evidence>